<protein>
    <submittedName>
        <fullName evidence="2">Uncharacterized protein</fullName>
    </submittedName>
</protein>
<accession>A0AA88TP94</accession>
<organism evidence="2 3">
    <name type="scientific">Cirrhinus molitorella</name>
    <name type="common">mud carp</name>
    <dbReference type="NCBI Taxonomy" id="172907"/>
    <lineage>
        <taxon>Eukaryota</taxon>
        <taxon>Metazoa</taxon>
        <taxon>Chordata</taxon>
        <taxon>Craniata</taxon>
        <taxon>Vertebrata</taxon>
        <taxon>Euteleostomi</taxon>
        <taxon>Actinopterygii</taxon>
        <taxon>Neopterygii</taxon>
        <taxon>Teleostei</taxon>
        <taxon>Ostariophysi</taxon>
        <taxon>Cypriniformes</taxon>
        <taxon>Cyprinidae</taxon>
        <taxon>Labeoninae</taxon>
        <taxon>Labeonini</taxon>
        <taxon>Cirrhinus</taxon>
    </lineage>
</organism>
<evidence type="ECO:0000313" key="2">
    <source>
        <dbReference type="EMBL" id="KAK2892653.1"/>
    </source>
</evidence>
<dbReference type="EMBL" id="JAUYZG010000012">
    <property type="protein sequence ID" value="KAK2892653.1"/>
    <property type="molecule type" value="Genomic_DNA"/>
</dbReference>
<dbReference type="AlphaFoldDB" id="A0AA88TP94"/>
<keyword evidence="3" id="KW-1185">Reference proteome</keyword>
<evidence type="ECO:0000256" key="1">
    <source>
        <dbReference type="SAM" id="MobiDB-lite"/>
    </source>
</evidence>
<reference evidence="2" key="1">
    <citation type="submission" date="2023-08" db="EMBL/GenBank/DDBJ databases">
        <title>Chromosome-level Genome Assembly of mud carp (Cirrhinus molitorella).</title>
        <authorList>
            <person name="Liu H."/>
        </authorList>
    </citation>
    <scope>NUCLEOTIDE SEQUENCE</scope>
    <source>
        <strain evidence="2">Prfri</strain>
        <tissue evidence="2">Muscle</tissue>
    </source>
</reference>
<feature type="region of interest" description="Disordered" evidence="1">
    <location>
        <begin position="1"/>
        <end position="29"/>
    </location>
</feature>
<sequence>MAPYCRPQTRSDLRVRRSPLTAQRPPTYGIQMMSSVANQRRENRTAFISLGRAFRLTSPQRAADSYVWTIRRRGLTRVPRVFIHSYYSGHQRPCGCT</sequence>
<comment type="caution">
    <text evidence="2">The sequence shown here is derived from an EMBL/GenBank/DDBJ whole genome shotgun (WGS) entry which is preliminary data.</text>
</comment>
<gene>
    <name evidence="2" type="ORF">Q8A67_012641</name>
</gene>
<name>A0AA88TP94_9TELE</name>
<dbReference type="Proteomes" id="UP001187343">
    <property type="component" value="Unassembled WGS sequence"/>
</dbReference>
<proteinExistence type="predicted"/>
<evidence type="ECO:0000313" key="3">
    <source>
        <dbReference type="Proteomes" id="UP001187343"/>
    </source>
</evidence>